<dbReference type="Proteomes" id="UP001348817">
    <property type="component" value="Plasmid pFA7"/>
</dbReference>
<proteinExistence type="predicted"/>
<organism evidence="2 3">
    <name type="scientific">Fulvitalea axinellae</name>
    <dbReference type="NCBI Taxonomy" id="1182444"/>
    <lineage>
        <taxon>Bacteria</taxon>
        <taxon>Pseudomonadati</taxon>
        <taxon>Bacteroidota</taxon>
        <taxon>Cytophagia</taxon>
        <taxon>Cytophagales</taxon>
        <taxon>Persicobacteraceae</taxon>
        <taxon>Fulvitalea</taxon>
    </lineage>
</organism>
<dbReference type="RefSeq" id="WP_338396097.1">
    <property type="nucleotide sequence ID" value="NZ_AP025321.1"/>
</dbReference>
<protein>
    <submittedName>
        <fullName evidence="2">Uncharacterized protein</fullName>
    </submittedName>
</protein>
<name>A0AAU9CUX1_9BACT</name>
<keyword evidence="2" id="KW-0614">Plasmid</keyword>
<evidence type="ECO:0000313" key="3">
    <source>
        <dbReference type="Proteomes" id="UP001348817"/>
    </source>
</evidence>
<gene>
    <name evidence="2" type="ORF">FUAX_52880</name>
</gene>
<keyword evidence="1" id="KW-0732">Signal</keyword>
<dbReference type="EMBL" id="AP025321">
    <property type="protein sequence ID" value="BDD12856.1"/>
    <property type="molecule type" value="Genomic_DNA"/>
</dbReference>
<evidence type="ECO:0000313" key="2">
    <source>
        <dbReference type="EMBL" id="BDD12856.1"/>
    </source>
</evidence>
<feature type="chain" id="PRO_5043325309" evidence="1">
    <location>
        <begin position="20"/>
        <end position="334"/>
    </location>
</feature>
<dbReference type="AlphaFoldDB" id="A0AAU9CUX1"/>
<evidence type="ECO:0000256" key="1">
    <source>
        <dbReference type="SAM" id="SignalP"/>
    </source>
</evidence>
<dbReference type="KEGG" id="fax:FUAX_52880"/>
<reference evidence="2 3" key="1">
    <citation type="submission" date="2021-12" db="EMBL/GenBank/DDBJ databases">
        <title>Genome sequencing of bacteria with rrn-lacking chromosome and rrn-plasmid.</title>
        <authorList>
            <person name="Anda M."/>
            <person name="Iwasaki W."/>
        </authorList>
    </citation>
    <scope>NUCLEOTIDE SEQUENCE [LARGE SCALE GENOMIC DNA]</scope>
    <source>
        <strain evidence="2 3">DSM 100852</strain>
        <plasmid evidence="2 3">pFA7</plasmid>
    </source>
</reference>
<accession>A0AAU9CUX1</accession>
<keyword evidence="3" id="KW-1185">Reference proteome</keyword>
<geneLocation type="plasmid" evidence="2 3">
    <name>pFA7</name>
</geneLocation>
<sequence length="334" mass="36990">MRIFIVCGLLCMVALIGKAQEINHEGSDITFKMPATSNKNIILSPETVDTNKARLRIGTTPSFGGNYSYYFTHDHDYTYIGKALGIGISSPQHLLHLNATNPVLRIQSKVNNSIGGKIRFTEYFFQGAYMHYEADKNRFDIGMHHVADEELGSDVPSITVLRHNQYVGIGNISPVQRLHVNGIVRSAGYHIENGGGIVGIGNGAFSIGEGEETWSLVGKEIKIVHGVVGRSALLTVAGKVHAKEVKIDLQAGADFVFDEEYNLPELSDVEVYIKKEKHLPEIAPASEMIKSGLNSGEFQIQLLQKIEELTLYTIEQESKIKRLEKLVEQLLNDK</sequence>
<feature type="signal peptide" evidence="1">
    <location>
        <begin position="1"/>
        <end position="19"/>
    </location>
</feature>